<proteinExistence type="predicted"/>
<keyword evidence="1" id="KW-0732">Signal</keyword>
<comment type="caution">
    <text evidence="2">The sequence shown here is derived from an EMBL/GenBank/DDBJ whole genome shotgun (WGS) entry which is preliminary data.</text>
</comment>
<dbReference type="Proteomes" id="UP000444401">
    <property type="component" value="Unassembled WGS sequence"/>
</dbReference>
<sequence>MKFPHILAAGLASLALLGAPAQAEPRKVTIAVHFDDLDLRDPAQVRALHKRVEAAAKEACAYPDALSFNPVPYDRACKASLVESAEEVIARKRTARLASAS</sequence>
<dbReference type="InterPro" id="IPR030972">
    <property type="entry name" value="UrcA_uranyl"/>
</dbReference>
<keyword evidence="3" id="KW-1185">Reference proteome</keyword>
<dbReference type="EMBL" id="WTYO01000005">
    <property type="protein sequence ID" value="MXO69578.1"/>
    <property type="molecule type" value="Genomic_DNA"/>
</dbReference>
<feature type="signal peptide" evidence="1">
    <location>
        <begin position="1"/>
        <end position="23"/>
    </location>
</feature>
<evidence type="ECO:0000256" key="1">
    <source>
        <dbReference type="SAM" id="SignalP"/>
    </source>
</evidence>
<evidence type="ECO:0000313" key="3">
    <source>
        <dbReference type="Proteomes" id="UP000444401"/>
    </source>
</evidence>
<protein>
    <submittedName>
        <fullName evidence="2">UrcA family protein</fullName>
    </submittedName>
</protein>
<dbReference type="RefSeq" id="WP_160734183.1">
    <property type="nucleotide sequence ID" value="NZ_WTYO01000005.1"/>
</dbReference>
<name>A0ABW9UZI2_9SPHN</name>
<gene>
    <name evidence="2" type="ORF">GRI72_12180</name>
</gene>
<feature type="chain" id="PRO_5046875256" evidence="1">
    <location>
        <begin position="24"/>
        <end position="101"/>
    </location>
</feature>
<evidence type="ECO:0000313" key="2">
    <source>
        <dbReference type="EMBL" id="MXO69578.1"/>
    </source>
</evidence>
<dbReference type="NCBIfam" id="TIGR04433">
    <property type="entry name" value="UrcA_uranyl"/>
    <property type="match status" value="1"/>
</dbReference>
<organism evidence="2 3">
    <name type="scientific">Pelagerythrobacter marinus</name>
    <dbReference type="NCBI Taxonomy" id="538382"/>
    <lineage>
        <taxon>Bacteria</taxon>
        <taxon>Pseudomonadati</taxon>
        <taxon>Pseudomonadota</taxon>
        <taxon>Alphaproteobacteria</taxon>
        <taxon>Sphingomonadales</taxon>
        <taxon>Erythrobacteraceae</taxon>
        <taxon>Pelagerythrobacter</taxon>
    </lineage>
</organism>
<accession>A0ABW9UZI2</accession>
<reference evidence="2 3" key="1">
    <citation type="submission" date="2019-12" db="EMBL/GenBank/DDBJ databases">
        <title>Genomic-based taxomic classification of the family Erythrobacteraceae.</title>
        <authorList>
            <person name="Xu L."/>
        </authorList>
    </citation>
    <scope>NUCLEOTIDE SEQUENCE [LARGE SCALE GENOMIC DNA]</scope>
    <source>
        <strain evidence="2 3">H32</strain>
    </source>
</reference>